<dbReference type="Proteomes" id="UP001202827">
    <property type="component" value="Unassembled WGS sequence"/>
</dbReference>
<evidence type="ECO:0000313" key="2">
    <source>
        <dbReference type="Proteomes" id="UP001202827"/>
    </source>
</evidence>
<keyword evidence="2" id="KW-1185">Reference proteome</keyword>
<gene>
    <name evidence="1" type="ORF">M0654_11360</name>
</gene>
<dbReference type="SUPFAM" id="SSF53756">
    <property type="entry name" value="UDP-Glycosyltransferase/glycogen phosphorylase"/>
    <property type="match status" value="1"/>
</dbReference>
<reference evidence="1 2" key="1">
    <citation type="submission" date="2022-04" db="EMBL/GenBank/DDBJ databases">
        <title>Rhizobium coralii sp. nov., isolated from coral Turbinaria peltata.</title>
        <authorList>
            <person name="Sun H."/>
        </authorList>
    </citation>
    <scope>NUCLEOTIDE SEQUENCE [LARGE SCALE GENOMIC DNA]</scope>
    <source>
        <strain evidence="1 2">NTR19</strain>
    </source>
</reference>
<name>A0ABT0IRS0_9HYPH</name>
<proteinExistence type="predicted"/>
<dbReference type="InterPro" id="IPR007554">
    <property type="entry name" value="Glycerophosphate_synth"/>
</dbReference>
<dbReference type="Pfam" id="PF04464">
    <property type="entry name" value="Glyphos_transf"/>
    <property type="match status" value="1"/>
</dbReference>
<dbReference type="Gene3D" id="3.40.50.12580">
    <property type="match status" value="1"/>
</dbReference>
<dbReference type="InterPro" id="IPR043148">
    <property type="entry name" value="TagF_C"/>
</dbReference>
<comment type="caution">
    <text evidence="1">The sequence shown here is derived from an EMBL/GenBank/DDBJ whole genome shotgun (WGS) entry which is preliminary data.</text>
</comment>
<organism evidence="1 2">
    <name type="scientific">Neorhizobium turbinariae</name>
    <dbReference type="NCBI Taxonomy" id="2937795"/>
    <lineage>
        <taxon>Bacteria</taxon>
        <taxon>Pseudomonadati</taxon>
        <taxon>Pseudomonadota</taxon>
        <taxon>Alphaproteobacteria</taxon>
        <taxon>Hyphomicrobiales</taxon>
        <taxon>Rhizobiaceae</taxon>
        <taxon>Rhizobium/Agrobacterium group</taxon>
        <taxon>Neorhizobium</taxon>
    </lineage>
</organism>
<protein>
    <submittedName>
        <fullName evidence="1">CDP-glycerol glycerophosphotransferase family protein</fullName>
    </submittedName>
</protein>
<evidence type="ECO:0000313" key="1">
    <source>
        <dbReference type="EMBL" id="MCK8780582.1"/>
    </source>
</evidence>
<sequence length="397" mass="44969">MLKFCSPRVAFVVKNSFQLAHFWELMFSYTRAEILLVDRPTLWDEFSRTDLESCPIRVSVVSRASIAARASEFDALFFQTVFPGIEEVEGVPLVSVQYGLAKERHNYGEWRSLADLNLMYGDYSASKVSHFSPSYPVGNVKFSGWSPRVKRQALRQNKIDLGFDPSLPVVLYMPTYGELGTFSELLEPLSTLRRDFNVVIKMHHNNEISGRHWRREAASLGISHLFGGGDDQRKLLEAADVVLSDYSGAIFDAVYAEVPVVLYQPWAHNKIGVQKFDLSSIEFRRRDELGLVVSEARDLARALKEALATADELVGKAKGIRRDVFCDTAPDLIVPTACQRVDELLTGRLPGQTTEQRYVRESVRALLSARRALNRSKSKPRPFLQRLLSNWRSPKPD</sequence>
<accession>A0ABT0IRS0</accession>
<dbReference type="EMBL" id="JALPRY010000012">
    <property type="protein sequence ID" value="MCK8780582.1"/>
    <property type="molecule type" value="Genomic_DNA"/>
</dbReference>